<dbReference type="EMBL" id="PNHP01000001">
    <property type="protein sequence ID" value="PMC82708.1"/>
    <property type="molecule type" value="Genomic_DNA"/>
</dbReference>
<accession>A0A2N6ULG2</accession>
<feature type="chain" id="PRO_5039399672" evidence="1">
    <location>
        <begin position="22"/>
        <end position="423"/>
    </location>
</feature>
<dbReference type="AlphaFoldDB" id="A0A2N6ULG2"/>
<dbReference type="PANTHER" id="PTHR43405">
    <property type="entry name" value="GLYCOSYL HYDROLASE DIGH"/>
    <property type="match status" value="1"/>
</dbReference>
<sequence length="423" mass="48928">MKNKKLCFLFFLILTITFTSCSLNKDKETSEKDFSSTEKIIYSKNSKKEKKPLGEPYTVGVTPDDYNMDYDTSRLKSLNEKKSKYYPEEGVKGIYLNAYTAANPKAFKKIMNLLDETKLNAVVLDVKDDWGNITCKFDTNNKDIKYATHEILDAEDFINKMHKKGIYVIGRITTFKDSVITEKHPDWGFKLDDGSLWKNGHGEAFMNPFMDEVRNYDLQIAELAANAGFDEIQFDYIRFAEGFETFHGKLDYPKGRWEKSKMDEGDKRIDAITSFVKEAREMLQAYDTPCGIDVFGYSMQVGRADGIGQDFKEMSNQADVMSSMIYPSHWGLNSFDIEKPDLEPYELVKRYLKEEQEVFSEIEHKPQSRPWIQDFTASWIGAGNYMEYDKEAVEDQIKAIYDSGQKEFLLWNASGDYTRGVNY</sequence>
<keyword evidence="1" id="KW-0732">Signal</keyword>
<gene>
    <name evidence="3" type="ORF">CJ192_02945</name>
</gene>
<name>A0A2N6ULG2_9FIRM</name>
<dbReference type="SUPFAM" id="SSF51445">
    <property type="entry name" value="(Trans)glycosidases"/>
    <property type="match status" value="2"/>
</dbReference>
<feature type="domain" description="DUF4015" evidence="2">
    <location>
        <begin position="93"/>
        <end position="417"/>
    </location>
</feature>
<dbReference type="PROSITE" id="PS51257">
    <property type="entry name" value="PROKAR_LIPOPROTEIN"/>
    <property type="match status" value="1"/>
</dbReference>
<dbReference type="InterPro" id="IPR017853">
    <property type="entry name" value="GH"/>
</dbReference>
<protein>
    <submittedName>
        <fullName evidence="3">GTP-binding protein</fullName>
    </submittedName>
</protein>
<evidence type="ECO:0000256" key="1">
    <source>
        <dbReference type="SAM" id="SignalP"/>
    </source>
</evidence>
<dbReference type="Proteomes" id="UP000235658">
    <property type="component" value="Unassembled WGS sequence"/>
</dbReference>
<evidence type="ECO:0000313" key="4">
    <source>
        <dbReference type="Proteomes" id="UP000235658"/>
    </source>
</evidence>
<organism evidence="3 4">
    <name type="scientific">Anaerococcus hydrogenalis</name>
    <dbReference type="NCBI Taxonomy" id="33029"/>
    <lineage>
        <taxon>Bacteria</taxon>
        <taxon>Bacillati</taxon>
        <taxon>Bacillota</taxon>
        <taxon>Tissierellia</taxon>
        <taxon>Tissierellales</taxon>
        <taxon>Peptoniphilaceae</taxon>
        <taxon>Anaerococcus</taxon>
    </lineage>
</organism>
<dbReference type="InterPro" id="IPR052177">
    <property type="entry name" value="Divisome_Glycosyl_Hydrolase"/>
</dbReference>
<dbReference type="GeneID" id="84578139"/>
<evidence type="ECO:0000259" key="2">
    <source>
        <dbReference type="Pfam" id="PF13200"/>
    </source>
</evidence>
<dbReference type="Pfam" id="PF13200">
    <property type="entry name" value="DUF4015"/>
    <property type="match status" value="1"/>
</dbReference>
<reference evidence="3 4" key="1">
    <citation type="submission" date="2017-09" db="EMBL/GenBank/DDBJ databases">
        <title>Bacterial strain isolated from the female urinary microbiota.</title>
        <authorList>
            <person name="Thomas-White K."/>
            <person name="Kumar N."/>
            <person name="Forster S."/>
            <person name="Putonti C."/>
            <person name="Lawley T."/>
            <person name="Wolfe A.J."/>
        </authorList>
    </citation>
    <scope>NUCLEOTIDE SEQUENCE [LARGE SCALE GENOMIC DNA]</scope>
    <source>
        <strain evidence="3 4">UMB0204</strain>
    </source>
</reference>
<dbReference type="Gene3D" id="3.20.20.80">
    <property type="entry name" value="Glycosidases"/>
    <property type="match status" value="1"/>
</dbReference>
<dbReference type="PANTHER" id="PTHR43405:SF1">
    <property type="entry name" value="GLYCOSYL HYDROLASE DIGH"/>
    <property type="match status" value="1"/>
</dbReference>
<evidence type="ECO:0000313" key="3">
    <source>
        <dbReference type="EMBL" id="PMC82708.1"/>
    </source>
</evidence>
<dbReference type="InterPro" id="IPR025275">
    <property type="entry name" value="DUF4015"/>
</dbReference>
<proteinExistence type="predicted"/>
<comment type="caution">
    <text evidence="3">The sequence shown here is derived from an EMBL/GenBank/DDBJ whole genome shotgun (WGS) entry which is preliminary data.</text>
</comment>
<feature type="signal peptide" evidence="1">
    <location>
        <begin position="1"/>
        <end position="21"/>
    </location>
</feature>
<dbReference type="RefSeq" id="WP_102197702.1">
    <property type="nucleotide sequence ID" value="NZ_PNHP01000001.1"/>
</dbReference>